<protein>
    <submittedName>
        <fullName evidence="4">BQ2448_3956 protein</fullName>
    </submittedName>
</protein>
<dbReference type="Proteomes" id="UP000198372">
    <property type="component" value="Unassembled WGS sequence"/>
</dbReference>
<feature type="compositionally biased region" description="Low complexity" evidence="2">
    <location>
        <begin position="261"/>
        <end position="275"/>
    </location>
</feature>
<dbReference type="GO" id="GO:0005634">
    <property type="term" value="C:nucleus"/>
    <property type="evidence" value="ECO:0007669"/>
    <property type="project" value="TreeGrafter"/>
</dbReference>
<feature type="region of interest" description="Disordered" evidence="2">
    <location>
        <begin position="384"/>
        <end position="476"/>
    </location>
</feature>
<evidence type="ECO:0000313" key="5">
    <source>
        <dbReference type="Proteomes" id="UP000198372"/>
    </source>
</evidence>
<feature type="domain" description="Anti-proliferative protein" evidence="3">
    <location>
        <begin position="1"/>
        <end position="112"/>
    </location>
</feature>
<dbReference type="STRING" id="269621.A0A238FHZ2"/>
<dbReference type="AlphaFoldDB" id="A0A238FHZ2"/>
<feature type="region of interest" description="Disordered" evidence="2">
    <location>
        <begin position="290"/>
        <end position="350"/>
    </location>
</feature>
<feature type="region of interest" description="Disordered" evidence="2">
    <location>
        <begin position="489"/>
        <end position="532"/>
    </location>
</feature>
<comment type="similarity">
    <text evidence="1">Belongs to the BTG family.</text>
</comment>
<dbReference type="SUPFAM" id="SSF160696">
    <property type="entry name" value="BTG domain-like"/>
    <property type="match status" value="1"/>
</dbReference>
<feature type="compositionally biased region" description="Low complexity" evidence="2">
    <location>
        <begin position="425"/>
        <end position="457"/>
    </location>
</feature>
<dbReference type="InterPro" id="IPR033332">
    <property type="entry name" value="BTG"/>
</dbReference>
<dbReference type="SMART" id="SM00099">
    <property type="entry name" value="btg1"/>
    <property type="match status" value="1"/>
</dbReference>
<dbReference type="PANTHER" id="PTHR22978:SF22">
    <property type="entry name" value="BTG FAMILY PROTEIN"/>
    <property type="match status" value="1"/>
</dbReference>
<organism evidence="4 5">
    <name type="scientific">Microbotryum intermedium</name>
    <dbReference type="NCBI Taxonomy" id="269621"/>
    <lineage>
        <taxon>Eukaryota</taxon>
        <taxon>Fungi</taxon>
        <taxon>Dikarya</taxon>
        <taxon>Basidiomycota</taxon>
        <taxon>Pucciniomycotina</taxon>
        <taxon>Microbotryomycetes</taxon>
        <taxon>Microbotryales</taxon>
        <taxon>Microbotryaceae</taxon>
        <taxon>Microbotryum</taxon>
    </lineage>
</organism>
<feature type="compositionally biased region" description="Low complexity" evidence="2">
    <location>
        <begin position="296"/>
        <end position="338"/>
    </location>
</feature>
<feature type="region of interest" description="Disordered" evidence="2">
    <location>
        <begin position="261"/>
        <end position="280"/>
    </location>
</feature>
<dbReference type="InterPro" id="IPR036054">
    <property type="entry name" value="BTG-like_sf"/>
</dbReference>
<dbReference type="Gene3D" id="3.90.640.90">
    <property type="entry name" value="Anti-proliferative protein, N-terminal domain"/>
    <property type="match status" value="1"/>
</dbReference>
<evidence type="ECO:0000313" key="4">
    <source>
        <dbReference type="EMBL" id="SCV72419.1"/>
    </source>
</evidence>
<keyword evidence="5" id="KW-1185">Reference proteome</keyword>
<feature type="compositionally biased region" description="Low complexity" evidence="2">
    <location>
        <begin position="395"/>
        <end position="411"/>
    </location>
</feature>
<feature type="compositionally biased region" description="Basic residues" evidence="2">
    <location>
        <begin position="508"/>
        <end position="522"/>
    </location>
</feature>
<dbReference type="OrthoDB" id="19928at2759"/>
<dbReference type="GO" id="GO:0005737">
    <property type="term" value="C:cytoplasm"/>
    <property type="evidence" value="ECO:0007669"/>
    <property type="project" value="TreeGrafter"/>
</dbReference>
<evidence type="ECO:0000256" key="1">
    <source>
        <dbReference type="ARBA" id="ARBA00007989"/>
    </source>
</evidence>
<feature type="region of interest" description="Disordered" evidence="2">
    <location>
        <begin position="163"/>
        <end position="224"/>
    </location>
</feature>
<feature type="compositionally biased region" description="Low complexity" evidence="2">
    <location>
        <begin position="201"/>
        <end position="221"/>
    </location>
</feature>
<feature type="compositionally biased region" description="Polar residues" evidence="2">
    <location>
        <begin position="492"/>
        <end position="501"/>
    </location>
</feature>
<feature type="compositionally biased region" description="Polar residues" evidence="2">
    <location>
        <begin position="164"/>
        <end position="183"/>
    </location>
</feature>
<dbReference type="Pfam" id="PF07742">
    <property type="entry name" value="BTG"/>
    <property type="match status" value="1"/>
</dbReference>
<gene>
    <name evidence="4" type="ORF">BQ2448_3956</name>
</gene>
<dbReference type="PANTHER" id="PTHR22978">
    <property type="entry name" value="B-CELL TRANSLOCATION GENE"/>
    <property type="match status" value="1"/>
</dbReference>
<accession>A0A238FHZ2</accession>
<proteinExistence type="inferred from homology"/>
<reference evidence="5" key="1">
    <citation type="submission" date="2016-09" db="EMBL/GenBank/DDBJ databases">
        <authorList>
            <person name="Jeantristanb JTB J.-T."/>
            <person name="Ricardo R."/>
        </authorList>
    </citation>
    <scope>NUCLEOTIDE SEQUENCE [LARGE SCALE GENOMIC DNA]</scope>
</reference>
<dbReference type="InterPro" id="IPR002087">
    <property type="entry name" value="Anti_prolifrtn"/>
</dbReference>
<evidence type="ECO:0000259" key="3">
    <source>
        <dbReference type="SMART" id="SM00099"/>
    </source>
</evidence>
<sequence>MEEELSAVSEFLSDFFPPQEEPSSFASNLAATLAQRFDGHWHVHDSELGSGYRALVRTPTLIDTSIIQAAEKSGLSWSDVERALTSGQGKIWLGQRWTLWVDPGCVSVRVERGDGSSTRDSQLIEIWGKLPEGLRHQAVQLANLESGARSFNITTPELEAVQLPSPSSLPIPEQNSSPFSPTKRSSKAIQIVPPPGRRVVSPESLPSSSSSEKPAAPCSPAVRTVSSKNGPLALLASPFVIPPTPIRPMLSNEADVFSPTPALRAPSRAPSPLASQTDFICLSPSGPGSKLYQRRSSSMSSSVSSYQSTGESSDSEGSSADGIFSSTESVSSSLMSSGEEVKPWGALPASPTETCEFKYPSLPIRSSSTSPFTFPAAPIHARSRSSASVHTLAVPSSPSKSSSRSAPSSPSKPRRRGTRRGSGSGHSHSSSISSVTSVGSNQSAHSNITSTSTASTSRTREQALAGTLTEHSGGKVGVLGGGVLLGLAGGSKSCSRSNDGPTSGDGKRRSRERRRGSGHSRKGSFSAGVPGSGTVAPAGLSYLLGAAAPFVPSAPVWV</sequence>
<name>A0A238FHZ2_9BASI</name>
<evidence type="ECO:0000256" key="2">
    <source>
        <dbReference type="SAM" id="MobiDB-lite"/>
    </source>
</evidence>
<dbReference type="EMBL" id="FMSP01000009">
    <property type="protein sequence ID" value="SCV72419.1"/>
    <property type="molecule type" value="Genomic_DNA"/>
</dbReference>